<keyword evidence="3" id="KW-1185">Reference proteome</keyword>
<evidence type="ECO:0000313" key="2">
    <source>
        <dbReference type="EMBL" id="GGM75282.1"/>
    </source>
</evidence>
<accession>A0ABQ2HEG8</accession>
<feature type="transmembrane region" description="Helical" evidence="1">
    <location>
        <begin position="84"/>
        <end position="102"/>
    </location>
</feature>
<evidence type="ECO:0000256" key="1">
    <source>
        <dbReference type="SAM" id="Phobius"/>
    </source>
</evidence>
<evidence type="ECO:0008006" key="4">
    <source>
        <dbReference type="Google" id="ProtNLM"/>
    </source>
</evidence>
<feature type="transmembrane region" description="Helical" evidence="1">
    <location>
        <begin position="168"/>
        <end position="191"/>
    </location>
</feature>
<evidence type="ECO:0000313" key="3">
    <source>
        <dbReference type="Proteomes" id="UP000597656"/>
    </source>
</evidence>
<name>A0ABQ2HEG8_9PSEU</name>
<dbReference type="EMBL" id="BMNC01000001">
    <property type="protein sequence ID" value="GGM75282.1"/>
    <property type="molecule type" value="Genomic_DNA"/>
</dbReference>
<keyword evidence="1" id="KW-0472">Membrane</keyword>
<feature type="transmembrane region" description="Helical" evidence="1">
    <location>
        <begin position="29"/>
        <end position="47"/>
    </location>
</feature>
<dbReference type="Proteomes" id="UP000597656">
    <property type="component" value="Unassembled WGS sequence"/>
</dbReference>
<reference evidence="3" key="1">
    <citation type="journal article" date="2019" name="Int. J. Syst. Evol. Microbiol.">
        <title>The Global Catalogue of Microorganisms (GCM) 10K type strain sequencing project: providing services to taxonomists for standard genome sequencing and annotation.</title>
        <authorList>
            <consortium name="The Broad Institute Genomics Platform"/>
            <consortium name="The Broad Institute Genome Sequencing Center for Infectious Disease"/>
            <person name="Wu L."/>
            <person name="Ma J."/>
        </authorList>
    </citation>
    <scope>NUCLEOTIDE SEQUENCE [LARGE SCALE GENOMIC DNA]</scope>
    <source>
        <strain evidence="3">CGMCC 4.7319</strain>
    </source>
</reference>
<gene>
    <name evidence="2" type="ORF">GCM10011609_09030</name>
</gene>
<sequence>MLLSGLVLIVLGIAGLVVDAPKPLDQYDQLITGGAVVAIVIGGVLVLRHVREELSTAASISLVGIALLVSEGIATWLPEGLRPWVLPLVSAVVVVAVLFALFDFAFGSLFMFGTFMAGFGVVVFATDFFLDLGGWDPALNVLGTALVTAAPIHLFAEAHLDDREGTNVYAGAAAATASFAVAITSVVAVNVFDLWTWAHVVLIVVSVLGFIGGAFGVLYAIGSQPSSAPPAPEASLARLRDQPDGAYRLLPRI</sequence>
<dbReference type="RefSeq" id="WP_189153232.1">
    <property type="nucleotide sequence ID" value="NZ_BMNC01000001.1"/>
</dbReference>
<keyword evidence="1" id="KW-0812">Transmembrane</keyword>
<feature type="transmembrane region" description="Helical" evidence="1">
    <location>
        <begin position="109"/>
        <end position="126"/>
    </location>
</feature>
<protein>
    <recommendedName>
        <fullName evidence="4">DUF4203 domain-containing protein</fullName>
    </recommendedName>
</protein>
<keyword evidence="1" id="KW-1133">Transmembrane helix</keyword>
<feature type="transmembrane region" description="Helical" evidence="1">
    <location>
        <begin position="197"/>
        <end position="221"/>
    </location>
</feature>
<proteinExistence type="predicted"/>
<feature type="transmembrane region" description="Helical" evidence="1">
    <location>
        <begin position="59"/>
        <end position="78"/>
    </location>
</feature>
<comment type="caution">
    <text evidence="2">The sequence shown here is derived from an EMBL/GenBank/DDBJ whole genome shotgun (WGS) entry which is preliminary data.</text>
</comment>
<organism evidence="2 3">
    <name type="scientific">Lentzea pudingi</name>
    <dbReference type="NCBI Taxonomy" id="1789439"/>
    <lineage>
        <taxon>Bacteria</taxon>
        <taxon>Bacillati</taxon>
        <taxon>Actinomycetota</taxon>
        <taxon>Actinomycetes</taxon>
        <taxon>Pseudonocardiales</taxon>
        <taxon>Pseudonocardiaceae</taxon>
        <taxon>Lentzea</taxon>
    </lineage>
</organism>